<organism evidence="1 2">
    <name type="scientific">Algoriphagus marincola</name>
    <dbReference type="NCBI Taxonomy" id="264027"/>
    <lineage>
        <taxon>Bacteria</taxon>
        <taxon>Pseudomonadati</taxon>
        <taxon>Bacteroidota</taxon>
        <taxon>Cytophagia</taxon>
        <taxon>Cytophagales</taxon>
        <taxon>Cyclobacteriaceae</taxon>
        <taxon>Algoriphagus</taxon>
    </lineage>
</organism>
<reference evidence="1 2" key="1">
    <citation type="submission" date="2021-06" db="EMBL/GenBank/DDBJ databases">
        <title>44 bacteria genomes isolated from Dapeng, Shenzhen.</title>
        <authorList>
            <person name="Zheng W."/>
            <person name="Yu S."/>
            <person name="Huang Y."/>
        </authorList>
    </citation>
    <scope>NUCLEOTIDE SEQUENCE [LARGE SCALE GENOMIC DNA]</scope>
    <source>
        <strain evidence="1 2">DP5N14-6</strain>
    </source>
</reference>
<gene>
    <name evidence="1" type="ORF">KUV23_06445</name>
</gene>
<evidence type="ECO:0000313" key="1">
    <source>
        <dbReference type="EMBL" id="MBY5950604.1"/>
    </source>
</evidence>
<name>A0ABS7N2S1_9BACT</name>
<dbReference type="EMBL" id="JAHVHP010000001">
    <property type="protein sequence ID" value="MBY5950604.1"/>
    <property type="molecule type" value="Genomic_DNA"/>
</dbReference>
<keyword evidence="2" id="KW-1185">Reference proteome</keyword>
<sequence length="382" mass="44470">MRNGIFVFLISLFLASCGGNDGEKTELSDSFTVSLDTVMVDAGEEFIYLQENLWLSKLNPDRRYLINFNREDAIAEWIDLDELKLKKVLQFDKDGPNSIPQYTSGFLINEDENILFWNYRFYKIFDQNGQLVRDLELEKIASDLLSSSDIYPNQFFMDPENPSRTIGLFIKWEESKYLMIDFNLESGEFREIDLPQLEKIKEYKVDIVYDGNMAGSYGPGVYSTRVGSKIFLSTNTYNEVQVFDLETDSITVKTWDTPLLGARRAYLPPSQVDGQTGEIEEIVRNAESDITYGPLFWNPDEEKFYRFSHKNYFGEEKTEYGRYIPTRADVYLSVFSKDLNLIKEALIPELIQEPKRHFVKDGQIWIFENIEDEVGFVRLSVE</sequence>
<accession>A0ABS7N2S1</accession>
<dbReference type="InterPro" id="IPR025316">
    <property type="entry name" value="DUF4221"/>
</dbReference>
<dbReference type="Proteomes" id="UP000766609">
    <property type="component" value="Unassembled WGS sequence"/>
</dbReference>
<evidence type="ECO:0000313" key="2">
    <source>
        <dbReference type="Proteomes" id="UP000766609"/>
    </source>
</evidence>
<dbReference type="Pfam" id="PF13970">
    <property type="entry name" value="DUF4221"/>
    <property type="match status" value="1"/>
</dbReference>
<dbReference type="PROSITE" id="PS51257">
    <property type="entry name" value="PROKAR_LIPOPROTEIN"/>
    <property type="match status" value="1"/>
</dbReference>
<comment type="caution">
    <text evidence="1">The sequence shown here is derived from an EMBL/GenBank/DDBJ whole genome shotgun (WGS) entry which is preliminary data.</text>
</comment>
<dbReference type="RefSeq" id="WP_222583499.1">
    <property type="nucleotide sequence ID" value="NZ_JAHVHP010000001.1"/>
</dbReference>
<protein>
    <submittedName>
        <fullName evidence="1">DUF4221 domain-containing protein</fullName>
    </submittedName>
</protein>
<proteinExistence type="predicted"/>